<proteinExistence type="predicted"/>
<feature type="transmembrane region" description="Helical" evidence="1">
    <location>
        <begin position="110"/>
        <end position="133"/>
    </location>
</feature>
<evidence type="ECO:0000256" key="1">
    <source>
        <dbReference type="SAM" id="Phobius"/>
    </source>
</evidence>
<name>A0A5H2XR34_PRUDU</name>
<protein>
    <submittedName>
        <fullName evidence="2">Uncharacterized protein</fullName>
    </submittedName>
</protein>
<organism evidence="2">
    <name type="scientific">Prunus dulcis</name>
    <name type="common">Almond</name>
    <name type="synonym">Amygdalus dulcis</name>
    <dbReference type="NCBI Taxonomy" id="3755"/>
    <lineage>
        <taxon>Eukaryota</taxon>
        <taxon>Viridiplantae</taxon>
        <taxon>Streptophyta</taxon>
        <taxon>Embryophyta</taxon>
        <taxon>Tracheophyta</taxon>
        <taxon>Spermatophyta</taxon>
        <taxon>Magnoliopsida</taxon>
        <taxon>eudicotyledons</taxon>
        <taxon>Gunneridae</taxon>
        <taxon>Pentapetalae</taxon>
        <taxon>rosids</taxon>
        <taxon>fabids</taxon>
        <taxon>Rosales</taxon>
        <taxon>Rosaceae</taxon>
        <taxon>Amygdaloideae</taxon>
        <taxon>Amygdaleae</taxon>
        <taxon>Prunus</taxon>
    </lineage>
</organism>
<keyword evidence="1" id="KW-1133">Transmembrane helix</keyword>
<reference evidence="2" key="1">
    <citation type="journal article" date="2019" name="Science">
        <title>Mutation of a bHLH transcription factor allowed almond domestication.</title>
        <authorList>
            <person name="Sanchez-Perez R."/>
            <person name="Pavan S."/>
            <person name="Mazzeo R."/>
            <person name="Moldovan C."/>
            <person name="Aiese Cigliano R."/>
            <person name="Del Cueto J."/>
            <person name="Ricciardi F."/>
            <person name="Lotti C."/>
            <person name="Ricciardi L."/>
            <person name="Dicenta F."/>
            <person name="Lopez-Marques R.L."/>
            <person name="Lindberg Moller B."/>
        </authorList>
    </citation>
    <scope>NUCLEOTIDE SEQUENCE</scope>
</reference>
<evidence type="ECO:0000313" key="2">
    <source>
        <dbReference type="EMBL" id="BBN70337.1"/>
    </source>
</evidence>
<keyword evidence="1" id="KW-0812">Transmembrane</keyword>
<dbReference type="EMBL" id="AP021796">
    <property type="protein sequence ID" value="BBN70337.1"/>
    <property type="molecule type" value="Genomic_DNA"/>
</dbReference>
<keyword evidence="1" id="KW-0472">Membrane</keyword>
<dbReference type="AlphaFoldDB" id="A0A5H2XR34"/>
<sequence>HSLTRPSLSLSLSHSRNSRNQTLHYFSPDLRLTLTSSAAVGARSLFSLDSSLGSLSLLVTSLSLLESRETHSLSPNRTKHHPILLVFGANPCKFWRALVHSKLHMALLSMYGFLLFSVAAAAAAACCLLLLLLEPASNEAEMHGNDDSIPCSDAVVPPTAASQNPLKWKWGVLKDK</sequence>
<feature type="non-terminal residue" evidence="2">
    <location>
        <position position="1"/>
    </location>
</feature>
<accession>A0A5H2XR34</accession>
<feature type="non-terminal residue" evidence="2">
    <location>
        <position position="176"/>
    </location>
</feature>
<gene>
    <name evidence="2" type="ORF">Prudu_1459S000900</name>
</gene>